<name>A0ABU0JV88_HATLI</name>
<sequence>MFLYRIKQFNRGIWALIKGISDKEYQFVMKNLDEQELEIFNSLTTYDRQHSIRVAKDVENIIISENIIGERKDILIKSALLHDIGKSKAKFFIIDRVILVLIRKLYGNKICSLNNNKIKVYYNHAYIGYEILKKLGLPDRVLFLVKNHHEEKINDYDLNILKFCDNKN</sequence>
<dbReference type="CDD" id="cd00077">
    <property type="entry name" value="HDc"/>
    <property type="match status" value="1"/>
</dbReference>
<reference evidence="2 3" key="1">
    <citation type="submission" date="2023-07" db="EMBL/GenBank/DDBJ databases">
        <title>Genomic Encyclopedia of Type Strains, Phase IV (KMG-IV): sequencing the most valuable type-strain genomes for metagenomic binning, comparative biology and taxonomic classification.</title>
        <authorList>
            <person name="Goeker M."/>
        </authorList>
    </citation>
    <scope>NUCLEOTIDE SEQUENCE [LARGE SCALE GENOMIC DNA]</scope>
    <source>
        <strain evidence="2 3">DSM 1400</strain>
    </source>
</reference>
<dbReference type="EMBL" id="JAUSWN010000044">
    <property type="protein sequence ID" value="MDQ0481022.1"/>
    <property type="molecule type" value="Genomic_DNA"/>
</dbReference>
<dbReference type="SUPFAM" id="SSF109604">
    <property type="entry name" value="HD-domain/PDEase-like"/>
    <property type="match status" value="1"/>
</dbReference>
<dbReference type="InterPro" id="IPR006674">
    <property type="entry name" value="HD_domain"/>
</dbReference>
<dbReference type="Gene3D" id="1.10.3210.10">
    <property type="entry name" value="Hypothetical protein af1432"/>
    <property type="match status" value="1"/>
</dbReference>
<organism evidence="2 3">
    <name type="scientific">Hathewaya limosa</name>
    <name type="common">Clostridium limosum</name>
    <dbReference type="NCBI Taxonomy" id="1536"/>
    <lineage>
        <taxon>Bacteria</taxon>
        <taxon>Bacillati</taxon>
        <taxon>Bacillota</taxon>
        <taxon>Clostridia</taxon>
        <taxon>Eubacteriales</taxon>
        <taxon>Clostridiaceae</taxon>
        <taxon>Hathewaya</taxon>
    </lineage>
</organism>
<accession>A0ABU0JV88</accession>
<evidence type="ECO:0000259" key="1">
    <source>
        <dbReference type="Pfam" id="PF01966"/>
    </source>
</evidence>
<proteinExistence type="predicted"/>
<dbReference type="Proteomes" id="UP001224418">
    <property type="component" value="Unassembled WGS sequence"/>
</dbReference>
<evidence type="ECO:0000313" key="3">
    <source>
        <dbReference type="Proteomes" id="UP001224418"/>
    </source>
</evidence>
<dbReference type="InterPro" id="IPR006675">
    <property type="entry name" value="HDIG_dom"/>
</dbReference>
<dbReference type="Pfam" id="PF01966">
    <property type="entry name" value="HD"/>
    <property type="match status" value="1"/>
</dbReference>
<keyword evidence="3" id="KW-1185">Reference proteome</keyword>
<gene>
    <name evidence="2" type="ORF">QOZ93_002782</name>
</gene>
<dbReference type="NCBIfam" id="TIGR00277">
    <property type="entry name" value="HDIG"/>
    <property type="match status" value="1"/>
</dbReference>
<comment type="caution">
    <text evidence="2">The sequence shown here is derived from an EMBL/GenBank/DDBJ whole genome shotgun (WGS) entry which is preliminary data.</text>
</comment>
<dbReference type="RefSeq" id="WP_307357417.1">
    <property type="nucleotide sequence ID" value="NZ_BAAACJ010000045.1"/>
</dbReference>
<feature type="domain" description="HD" evidence="1">
    <location>
        <begin position="49"/>
        <end position="153"/>
    </location>
</feature>
<dbReference type="InterPro" id="IPR003607">
    <property type="entry name" value="HD/PDEase_dom"/>
</dbReference>
<protein>
    <submittedName>
        <fullName evidence="2">Nucleotidyltransferase with HDIG domain</fullName>
    </submittedName>
</protein>
<evidence type="ECO:0000313" key="2">
    <source>
        <dbReference type="EMBL" id="MDQ0481022.1"/>
    </source>
</evidence>